<feature type="domain" description="Peptidoglycan recognition protein family" evidence="3">
    <location>
        <begin position="1"/>
        <end position="120"/>
    </location>
</feature>
<comment type="similarity">
    <text evidence="1">Belongs to the N-acetylmuramoyl-L-alanine amidase 2 family.</text>
</comment>
<evidence type="ECO:0000256" key="1">
    <source>
        <dbReference type="ARBA" id="ARBA00007553"/>
    </source>
</evidence>
<dbReference type="SMART" id="SM00701">
    <property type="entry name" value="PGRP"/>
    <property type="match status" value="1"/>
</dbReference>
<dbReference type="InterPro" id="IPR036505">
    <property type="entry name" value="Amidase/PGRP_sf"/>
</dbReference>
<dbReference type="GO" id="GO:0008270">
    <property type="term" value="F:zinc ion binding"/>
    <property type="evidence" value="ECO:0007669"/>
    <property type="project" value="InterPro"/>
</dbReference>
<dbReference type="Proteomes" id="UP000284379">
    <property type="component" value="Unassembled WGS sequence"/>
</dbReference>
<dbReference type="EMBL" id="QSGO01000026">
    <property type="protein sequence ID" value="RHB30606.1"/>
    <property type="molecule type" value="Genomic_DNA"/>
</dbReference>
<dbReference type="Gene3D" id="3.40.80.10">
    <property type="entry name" value="Peptidoglycan recognition protein-like"/>
    <property type="match status" value="1"/>
</dbReference>
<comment type="caution">
    <text evidence="4">The sequence shown here is derived from an EMBL/GenBank/DDBJ whole genome shotgun (WGS) entry which is preliminary data.</text>
</comment>
<dbReference type="PANTHER" id="PTHR11022:SF41">
    <property type="entry name" value="PEPTIDOGLYCAN-RECOGNITION PROTEIN LC-RELATED"/>
    <property type="match status" value="1"/>
</dbReference>
<reference evidence="4 5" key="1">
    <citation type="submission" date="2018-08" db="EMBL/GenBank/DDBJ databases">
        <title>A genome reference for cultivated species of the human gut microbiota.</title>
        <authorList>
            <person name="Zou Y."/>
            <person name="Xue W."/>
            <person name="Luo G."/>
        </authorList>
    </citation>
    <scope>NUCLEOTIDE SEQUENCE [LARGE SCALE GENOMIC DNA]</scope>
    <source>
        <strain evidence="4 5">AM40-30BH</strain>
    </source>
</reference>
<sequence length="154" mass="17581">MRTIDSIIIHCSATRSGVDFTAADIDQWHRRRGFKEIGYHCVIRLDGTIEKGRSIEKEGAHCYGWNRQSIGICYVGGLNTNGQPTDTRTPTQKQAMKQLITELQQQYPAIRYVIGHRDTSPDLNGNGHIEPEEYIKACPCFDVRKWLKETEVMV</sequence>
<dbReference type="PROSITE" id="PS00018">
    <property type="entry name" value="EF_HAND_1"/>
    <property type="match status" value="1"/>
</dbReference>
<feature type="domain" description="N-acetylmuramoyl-L-alanine amidase" evidence="2">
    <location>
        <begin position="1"/>
        <end position="132"/>
    </location>
</feature>
<dbReference type="InterPro" id="IPR006619">
    <property type="entry name" value="PGRP_domain_met/bac"/>
</dbReference>
<protein>
    <submittedName>
        <fullName evidence="4">N-acetylmuramoyl-L-alanine amidase</fullName>
    </submittedName>
</protein>
<evidence type="ECO:0000259" key="3">
    <source>
        <dbReference type="SMART" id="SM00701"/>
    </source>
</evidence>
<dbReference type="CDD" id="cd06583">
    <property type="entry name" value="PGRP"/>
    <property type="match status" value="1"/>
</dbReference>
<dbReference type="GO" id="GO:0008745">
    <property type="term" value="F:N-acetylmuramoyl-L-alanine amidase activity"/>
    <property type="evidence" value="ECO:0007669"/>
    <property type="project" value="InterPro"/>
</dbReference>
<dbReference type="InterPro" id="IPR002502">
    <property type="entry name" value="Amidase_domain"/>
</dbReference>
<dbReference type="FunFam" id="3.40.80.10:FF:000008">
    <property type="entry name" value="N-acetylmuramoyl-L-alanine amidase"/>
    <property type="match status" value="1"/>
</dbReference>
<dbReference type="SMART" id="SM00644">
    <property type="entry name" value="Ami_2"/>
    <property type="match status" value="1"/>
</dbReference>
<dbReference type="SUPFAM" id="SSF55846">
    <property type="entry name" value="N-acetylmuramoyl-L-alanine amidase-like"/>
    <property type="match status" value="1"/>
</dbReference>
<proteinExistence type="inferred from homology"/>
<dbReference type="AlphaFoldDB" id="A0A413VAH8"/>
<name>A0A413VAH8_9BACE</name>
<evidence type="ECO:0000313" key="5">
    <source>
        <dbReference type="Proteomes" id="UP000284379"/>
    </source>
</evidence>
<organism evidence="4 5">
    <name type="scientific">Bacteroides nordii</name>
    <dbReference type="NCBI Taxonomy" id="291645"/>
    <lineage>
        <taxon>Bacteria</taxon>
        <taxon>Pseudomonadati</taxon>
        <taxon>Bacteroidota</taxon>
        <taxon>Bacteroidia</taxon>
        <taxon>Bacteroidales</taxon>
        <taxon>Bacteroidaceae</taxon>
        <taxon>Bacteroides</taxon>
    </lineage>
</organism>
<gene>
    <name evidence="4" type="ORF">DW888_18610</name>
</gene>
<dbReference type="RefSeq" id="WP_122202206.1">
    <property type="nucleotide sequence ID" value="NZ_CABJFV010000026.1"/>
</dbReference>
<dbReference type="InterPro" id="IPR018247">
    <property type="entry name" value="EF_Hand_1_Ca_BS"/>
</dbReference>
<dbReference type="PANTHER" id="PTHR11022">
    <property type="entry name" value="PEPTIDOGLYCAN RECOGNITION PROTEIN"/>
    <property type="match status" value="1"/>
</dbReference>
<evidence type="ECO:0000259" key="2">
    <source>
        <dbReference type="SMART" id="SM00644"/>
    </source>
</evidence>
<dbReference type="InterPro" id="IPR015510">
    <property type="entry name" value="PGRP"/>
</dbReference>
<dbReference type="GO" id="GO:0009253">
    <property type="term" value="P:peptidoglycan catabolic process"/>
    <property type="evidence" value="ECO:0007669"/>
    <property type="project" value="InterPro"/>
</dbReference>
<evidence type="ECO:0000313" key="4">
    <source>
        <dbReference type="EMBL" id="RHB30606.1"/>
    </source>
</evidence>
<accession>A0A413VAH8</accession>
<dbReference type="Pfam" id="PF01510">
    <property type="entry name" value="Amidase_2"/>
    <property type="match status" value="1"/>
</dbReference>